<reference evidence="3 4" key="1">
    <citation type="journal article" date="2024" name="BMC Genomics">
        <title>De novo assembly and annotation of Popillia japonica's genome with initial clues to its potential as an invasive pest.</title>
        <authorList>
            <person name="Cucini C."/>
            <person name="Boschi S."/>
            <person name="Funari R."/>
            <person name="Cardaioli E."/>
            <person name="Iannotti N."/>
            <person name="Marturano G."/>
            <person name="Paoli F."/>
            <person name="Bruttini M."/>
            <person name="Carapelli A."/>
            <person name="Frati F."/>
            <person name="Nardi F."/>
        </authorList>
    </citation>
    <scope>NUCLEOTIDE SEQUENCE [LARGE SCALE GENOMIC DNA]</scope>
    <source>
        <strain evidence="3">DMR45628</strain>
    </source>
</reference>
<evidence type="ECO:0000256" key="2">
    <source>
        <dbReference type="SAM" id="MobiDB-lite"/>
    </source>
</evidence>
<proteinExistence type="predicted"/>
<evidence type="ECO:0000256" key="1">
    <source>
        <dbReference type="SAM" id="Coils"/>
    </source>
</evidence>
<gene>
    <name evidence="3" type="ORF">QE152_g6206</name>
</gene>
<comment type="caution">
    <text evidence="3">The sequence shown here is derived from an EMBL/GenBank/DDBJ whole genome shotgun (WGS) entry which is preliminary data.</text>
</comment>
<dbReference type="EMBL" id="JASPKY010000040">
    <property type="protein sequence ID" value="KAK9746414.1"/>
    <property type="molecule type" value="Genomic_DNA"/>
</dbReference>
<evidence type="ECO:0000313" key="3">
    <source>
        <dbReference type="EMBL" id="KAK9746414.1"/>
    </source>
</evidence>
<keyword evidence="1" id="KW-0175">Coiled coil</keyword>
<dbReference type="AlphaFoldDB" id="A0AAW1MJT5"/>
<protein>
    <submittedName>
        <fullName evidence="3">Uncharacterized protein</fullName>
    </submittedName>
</protein>
<organism evidence="3 4">
    <name type="scientific">Popillia japonica</name>
    <name type="common">Japanese beetle</name>
    <dbReference type="NCBI Taxonomy" id="7064"/>
    <lineage>
        <taxon>Eukaryota</taxon>
        <taxon>Metazoa</taxon>
        <taxon>Ecdysozoa</taxon>
        <taxon>Arthropoda</taxon>
        <taxon>Hexapoda</taxon>
        <taxon>Insecta</taxon>
        <taxon>Pterygota</taxon>
        <taxon>Neoptera</taxon>
        <taxon>Endopterygota</taxon>
        <taxon>Coleoptera</taxon>
        <taxon>Polyphaga</taxon>
        <taxon>Scarabaeiformia</taxon>
        <taxon>Scarabaeidae</taxon>
        <taxon>Rutelinae</taxon>
        <taxon>Popillia</taxon>
    </lineage>
</organism>
<feature type="coiled-coil region" evidence="1">
    <location>
        <begin position="147"/>
        <end position="178"/>
    </location>
</feature>
<keyword evidence="4" id="KW-1185">Reference proteome</keyword>
<sequence>MERPRASTTRQKRFYYDDSDNDERANFDSGDSVNDKDYLCGETDSETSSDDNDEENVMSTADEPVVSRGTLASPEKALPARWRRASLYHDYYVEWCIKKSITPVKEYYYSKDFNIGFKLPKPDTCKPCNILNIRIKDSTSASEAEKSASLKTQLELHQRRAEALQQSLKDEVNTAKETGNTLVVSFDLQQALPVSNLTVGPAFYLRKAWTYNLGVHDCITDIGYMYIHVARERGQTWKR</sequence>
<feature type="compositionally biased region" description="Acidic residues" evidence="2">
    <location>
        <begin position="43"/>
        <end position="56"/>
    </location>
</feature>
<evidence type="ECO:0000313" key="4">
    <source>
        <dbReference type="Proteomes" id="UP001458880"/>
    </source>
</evidence>
<name>A0AAW1MJT5_POPJA</name>
<dbReference type="Proteomes" id="UP001458880">
    <property type="component" value="Unassembled WGS sequence"/>
</dbReference>
<accession>A0AAW1MJT5</accession>
<feature type="region of interest" description="Disordered" evidence="2">
    <location>
        <begin position="1"/>
        <end position="72"/>
    </location>
</feature>